<evidence type="ECO:0000313" key="4">
    <source>
        <dbReference type="Proteomes" id="UP001164746"/>
    </source>
</evidence>
<dbReference type="EMBL" id="CP111016">
    <property type="protein sequence ID" value="WAR05112.1"/>
    <property type="molecule type" value="Genomic_DNA"/>
</dbReference>
<feature type="transmembrane region" description="Helical" evidence="1">
    <location>
        <begin position="56"/>
        <end position="79"/>
    </location>
</feature>
<accession>A0ABY7E8F8</accession>
<dbReference type="Proteomes" id="UP001164746">
    <property type="component" value="Chromosome 5"/>
</dbReference>
<evidence type="ECO:0000313" key="3">
    <source>
        <dbReference type="EMBL" id="WAR05112.1"/>
    </source>
</evidence>
<proteinExistence type="predicted"/>
<feature type="domain" description="Fatty acid hydroxylase" evidence="2">
    <location>
        <begin position="217"/>
        <end position="265"/>
    </location>
</feature>
<dbReference type="InterPro" id="IPR006694">
    <property type="entry name" value="Fatty_acid_hydroxylase"/>
</dbReference>
<gene>
    <name evidence="3" type="ORF">MAR_020481</name>
</gene>
<keyword evidence="1" id="KW-0812">Transmembrane</keyword>
<keyword evidence="1" id="KW-1133">Transmembrane helix</keyword>
<evidence type="ECO:0000259" key="2">
    <source>
        <dbReference type="Pfam" id="PF04116"/>
    </source>
</evidence>
<feature type="transmembrane region" description="Helical" evidence="1">
    <location>
        <begin position="167"/>
        <end position="189"/>
    </location>
</feature>
<reference evidence="3" key="1">
    <citation type="submission" date="2022-11" db="EMBL/GenBank/DDBJ databases">
        <title>Centuries of genome instability and evolution in soft-shell clam transmissible cancer (bioRxiv).</title>
        <authorList>
            <person name="Hart S.F.M."/>
            <person name="Yonemitsu M.A."/>
            <person name="Giersch R.M."/>
            <person name="Beal B.F."/>
            <person name="Arriagada G."/>
            <person name="Davis B.W."/>
            <person name="Ostrander E.A."/>
            <person name="Goff S.P."/>
            <person name="Metzger M.J."/>
        </authorList>
    </citation>
    <scope>NUCLEOTIDE SEQUENCE</scope>
    <source>
        <strain evidence="3">MELC-2E11</strain>
        <tissue evidence="3">Siphon/mantle</tissue>
    </source>
</reference>
<feature type="transmembrane region" description="Helical" evidence="1">
    <location>
        <begin position="115"/>
        <end position="140"/>
    </location>
</feature>
<feature type="non-terminal residue" evidence="3">
    <location>
        <position position="335"/>
    </location>
</feature>
<keyword evidence="1" id="KW-0472">Membrane</keyword>
<dbReference type="Pfam" id="PF04116">
    <property type="entry name" value="FA_hydroxylase"/>
    <property type="match status" value="1"/>
</dbReference>
<name>A0ABY7E8F8_MYAAR</name>
<sequence>MPRQASADLRKMTFSECGLTSSSEASLGYEEVTSPDEGVKVSKSGWNVKDVVSKGVFMVSVFFLANAVRGEWLLFIVYLRRDQLQSLLGHAEAGNSTDVTSTGMLERLGLRDLHFYVPFALFVSFSLYWGIGLTFGMYFYKNRKHMADTWTCQPDRWLTRSNEWHEFLLGSFNMMLGSVVSGIISCYIMNGGTLLCVKIVGRVRVGERGGGGHHDRRLFHYPWLYKNVHKIHHRYGSPTLYSAVAMHPLEFLMYHTFLGLPALGLVLPGNPVILGRDASNLRNYTGRPQDIQDALSFYATRHGALTGRSLSDPNFRYLNGRELPHHCSHRTYAPT</sequence>
<evidence type="ECO:0000256" key="1">
    <source>
        <dbReference type="SAM" id="Phobius"/>
    </source>
</evidence>
<keyword evidence="4" id="KW-1185">Reference proteome</keyword>
<protein>
    <recommendedName>
        <fullName evidence="2">Fatty acid hydroxylase domain-containing protein</fullName>
    </recommendedName>
</protein>
<organism evidence="3 4">
    <name type="scientific">Mya arenaria</name>
    <name type="common">Soft-shell clam</name>
    <dbReference type="NCBI Taxonomy" id="6604"/>
    <lineage>
        <taxon>Eukaryota</taxon>
        <taxon>Metazoa</taxon>
        <taxon>Spiralia</taxon>
        <taxon>Lophotrochozoa</taxon>
        <taxon>Mollusca</taxon>
        <taxon>Bivalvia</taxon>
        <taxon>Autobranchia</taxon>
        <taxon>Heteroconchia</taxon>
        <taxon>Euheterodonta</taxon>
        <taxon>Imparidentia</taxon>
        <taxon>Neoheterodontei</taxon>
        <taxon>Myida</taxon>
        <taxon>Myoidea</taxon>
        <taxon>Myidae</taxon>
        <taxon>Mya</taxon>
    </lineage>
</organism>